<reference evidence="3" key="1">
    <citation type="submission" date="2023-07" db="EMBL/GenBank/DDBJ databases">
        <title>Novel species in the genus Lipingzhangella isolated from Sambhar Salt Lake.</title>
        <authorList>
            <person name="Jiya N."/>
            <person name="Kajale S."/>
            <person name="Sharma A."/>
        </authorList>
    </citation>
    <scope>NUCLEOTIDE SEQUENCE [LARGE SCALE GENOMIC DNA]</scope>
    <source>
        <strain evidence="3">LS1_29</strain>
    </source>
</reference>
<comment type="caution">
    <text evidence="2">The sequence shown here is derived from an EMBL/GenBank/DDBJ whole genome shotgun (WGS) entry which is preliminary data.</text>
</comment>
<evidence type="ECO:0000313" key="2">
    <source>
        <dbReference type="EMBL" id="MDS1269660.1"/>
    </source>
</evidence>
<organism evidence="2 3">
    <name type="scientific">Lipingzhangella rawalii</name>
    <dbReference type="NCBI Taxonomy" id="2055835"/>
    <lineage>
        <taxon>Bacteria</taxon>
        <taxon>Bacillati</taxon>
        <taxon>Actinomycetota</taxon>
        <taxon>Actinomycetes</taxon>
        <taxon>Streptosporangiales</taxon>
        <taxon>Nocardiopsidaceae</taxon>
        <taxon>Lipingzhangella</taxon>
    </lineage>
</organism>
<evidence type="ECO:0000313" key="3">
    <source>
        <dbReference type="Proteomes" id="UP001250214"/>
    </source>
</evidence>
<sequence length="414" mass="45029">MPPSVPAPPARRRGLLISLIAAAGALLVAIVTSVVWLVSAADGGPHYAALPGCDDLDFGGAVTEPPVLDDSGEWDTRWQPGPPEYWQHHEAGIREFPALETLECTYRESIGDRGAVGFGVELTRIDPDELVEDGERLEDFRADWYDFFTERAREDTEYGVATTLTEIGLGDGGIQIRADWSEGEESDGSPAANSGDGYSHVLFHERNVWFDLWYQGPEGMTPAEMEEWTDQVAADLLDTVAEHTLTVTDDIATCDRLGDGAITDLVSGHQVGDEVELSLAEYLPASESREAGPPEPPVATDDESRIPHGVSCHYGPSADRDTGGGEFVYQVLRFGDAAEANTTLWEFEADELHGENIVTWDGPGTQSAYLPEFTTAYFRVDDTIVLVYYDADSARQAGYGGEDGLREIAELLHG</sequence>
<accession>A0ABU2H4A4</accession>
<feature type="region of interest" description="Disordered" evidence="1">
    <location>
        <begin position="285"/>
        <end position="305"/>
    </location>
</feature>
<gene>
    <name evidence="2" type="ORF">RIF23_05070</name>
</gene>
<evidence type="ECO:0000256" key="1">
    <source>
        <dbReference type="SAM" id="MobiDB-lite"/>
    </source>
</evidence>
<proteinExistence type="predicted"/>
<dbReference type="EMBL" id="JAVLVT010000001">
    <property type="protein sequence ID" value="MDS1269660.1"/>
    <property type="molecule type" value="Genomic_DNA"/>
</dbReference>
<protein>
    <submittedName>
        <fullName evidence="2">Uncharacterized protein</fullName>
    </submittedName>
</protein>
<keyword evidence="3" id="KW-1185">Reference proteome</keyword>
<name>A0ABU2H4A4_9ACTN</name>
<dbReference type="Proteomes" id="UP001250214">
    <property type="component" value="Unassembled WGS sequence"/>
</dbReference>